<dbReference type="Gene3D" id="2.10.50.10">
    <property type="entry name" value="Tumor Necrosis Factor Receptor, subunit A, domain 2"/>
    <property type="match status" value="2"/>
</dbReference>
<reference evidence="4" key="1">
    <citation type="submission" date="2023-10" db="EMBL/GenBank/DDBJ databases">
        <authorList>
            <person name="Chen Y."/>
            <person name="Shah S."/>
            <person name="Dougan E. K."/>
            <person name="Thang M."/>
            <person name="Chan C."/>
        </authorList>
    </citation>
    <scope>NUCLEOTIDE SEQUENCE [LARGE SCALE GENOMIC DNA]</scope>
</reference>
<keyword evidence="2" id="KW-0472">Membrane</keyword>
<feature type="transmembrane region" description="Helical" evidence="2">
    <location>
        <begin position="672"/>
        <end position="692"/>
    </location>
</feature>
<keyword evidence="5" id="KW-1185">Reference proteome</keyword>
<dbReference type="PANTHER" id="PTHR11319">
    <property type="entry name" value="G PROTEIN-COUPLED RECEPTOR-RELATED"/>
    <property type="match status" value="1"/>
</dbReference>
<feature type="transmembrane region" description="Helical" evidence="2">
    <location>
        <begin position="771"/>
        <end position="791"/>
    </location>
</feature>
<evidence type="ECO:0000259" key="3">
    <source>
        <dbReference type="Pfam" id="PF07699"/>
    </source>
</evidence>
<keyword evidence="2" id="KW-0812">Transmembrane</keyword>
<keyword evidence="2" id="KW-1133">Transmembrane helix</keyword>
<dbReference type="CDD" id="cd00185">
    <property type="entry name" value="TNFRSF"/>
    <property type="match status" value="2"/>
</dbReference>
<feature type="transmembrane region" description="Helical" evidence="2">
    <location>
        <begin position="931"/>
        <end position="950"/>
    </location>
</feature>
<dbReference type="SMART" id="SM01411">
    <property type="entry name" value="Ephrin_rec_like"/>
    <property type="match status" value="3"/>
</dbReference>
<protein>
    <recommendedName>
        <fullName evidence="3">Tyrosine-protein kinase ephrin type A/B receptor-like domain-containing protein</fullName>
    </recommendedName>
</protein>
<feature type="transmembrane region" description="Helical" evidence="2">
    <location>
        <begin position="638"/>
        <end position="660"/>
    </location>
</feature>
<feature type="transmembrane region" description="Helical" evidence="2">
    <location>
        <begin position="900"/>
        <end position="919"/>
    </location>
</feature>
<feature type="transmembrane region" description="Helical" evidence="2">
    <location>
        <begin position="962"/>
        <end position="983"/>
    </location>
</feature>
<dbReference type="SUPFAM" id="SSF57184">
    <property type="entry name" value="Growth factor receptor domain"/>
    <property type="match status" value="1"/>
</dbReference>
<feature type="transmembrane region" description="Helical" evidence="2">
    <location>
        <begin position="734"/>
        <end position="759"/>
    </location>
</feature>
<dbReference type="InterPro" id="IPR009030">
    <property type="entry name" value="Growth_fac_rcpt_cys_sf"/>
</dbReference>
<dbReference type="InterPro" id="IPR011641">
    <property type="entry name" value="Tyr-kin_ephrin_A/B_rcpt-like"/>
</dbReference>
<gene>
    <name evidence="4" type="ORF">PCOR1329_LOCUS36282</name>
</gene>
<feature type="transmembrane region" description="Helical" evidence="2">
    <location>
        <begin position="872"/>
        <end position="894"/>
    </location>
</feature>
<organism evidence="4 5">
    <name type="scientific">Prorocentrum cordatum</name>
    <dbReference type="NCBI Taxonomy" id="2364126"/>
    <lineage>
        <taxon>Eukaryota</taxon>
        <taxon>Sar</taxon>
        <taxon>Alveolata</taxon>
        <taxon>Dinophyceae</taxon>
        <taxon>Prorocentrales</taxon>
        <taxon>Prorocentraceae</taxon>
        <taxon>Prorocentrum</taxon>
    </lineage>
</organism>
<comment type="caution">
    <text evidence="4">The sequence shown here is derived from an EMBL/GenBank/DDBJ whole genome shotgun (WGS) entry which is preliminary data.</text>
</comment>
<dbReference type="Proteomes" id="UP001189429">
    <property type="component" value="Unassembled WGS sequence"/>
</dbReference>
<evidence type="ECO:0000256" key="1">
    <source>
        <dbReference type="SAM" id="MobiDB-lite"/>
    </source>
</evidence>
<dbReference type="Pfam" id="PF07699">
    <property type="entry name" value="Ephrin_rec_like"/>
    <property type="match status" value="1"/>
</dbReference>
<accession>A0ABN9T7A4</accession>
<evidence type="ECO:0000313" key="5">
    <source>
        <dbReference type="Proteomes" id="UP001189429"/>
    </source>
</evidence>
<feature type="transmembrane region" description="Helical" evidence="2">
    <location>
        <begin position="822"/>
        <end position="851"/>
    </location>
</feature>
<sequence>MSLVPESQRKNITKGMQSMPLGMAHGSWSSTQIFANIMKIISSEVLGYNARISDDMLGSSGQAVYALGNCQPFSHNCWSTEKDPDGDILSEYHFVFEVYENYFRSQQTEWETNYPEKAPEVIGTVGYVGDEGFYVNPVSIADALTEDQLILDYYQGYNSNVFNATAMSSHFTPLDQIDASLLQTCTALLDEDYTRYHGILKRYNAQFPNDTTVSETNTIYVGQEFKFAWQCFAYGADTREVWWMSPSCRHKPETCIPVVTKNLWGSQIMQQAAYYHMPLAVASVYDVASDGAEWKSLVANNKLLTFWWFPDDLFILSDLKLLTFPPYNKEEQEAGLEVSQLQSIPLRKLMAKGLGAVASDLALVGANVWVPFSNMVAMLKRRVQDGESVANLACEWVRENSELWHGWLPGELECNPGQGLVDEAGEFLSSKADAAGCGWCEPGTFSDFWNGTSQRICMSCPAGTFQKSPGQTACESCSSGKFTSSEGNTACTDCGVGTYAEGSDNTACTSCATHESTMIRGATTSWECVCDDGYFRAKGHSEMDGVHAECNACPQGMDCEKGDDDPPPKLLAGFWVSEQDGIDREYSVYRCRDELECPGGDAGTCADGRDPSEIGCASCKENHHVGSNGECQMCQGSAVLPLIGAAIATLCGLVGMAFFARVDVTKVRMNTVSVAICMSQTIMILQTLSLFFTMKVNWIDPIKSMFTGFSVAAFDFSVLNLSCGVSDSDVVSKYALRLLSFPLCLAMLCLVFAIFHFVLRAPISKDHIINSIGVLTLVFFLMLNMTGLSPFHCISSPNGTSSLSSNPSVICFEDSEWTAMAVMGIIAVLVYGVGFFSVASYVTLNYPALVIHEGSIVMSRYRFMFQRFTAKCYYFTPVYLIRTLLIALIPVIFADHGHRQMIFLVLVMVVFGFIHARYLPWRGAIPNALDIHVMGCMILLLTCSSLLLTVDAGDMTADLEVFFTIIMVFVFGAIGIFLASLAYRRFVPKDRWTAFLCHISDTAITARWVKMEMEKRMVDKNGIFLASDNLDWNLEDIFDLMRCQLADNIVILLSGGTLSNPHCAGQITTAYTNGVQMVPVALDSYTELCDEDLDEAVIAKRWAAEAFRRCTAEGISLTMVKDAYAALSSKAKISCRVVANRLAKSHSTTLYALAEVSSTCGAGKAADGPEEKGGDYAVGVIADVCDAEAIATVEVLKIMVGAINGWELKGLMQESEVRQAQAPSQLLLVVLTRGCLGSEIFVQTANAAVRAWPSVPILAARTDDFSFPTEETMQKVLAPQISKGAEILEEHVSSIYAKLLASSSVTIVANARMSSLEKQVGYLTSCAAELASSPSSGGEGAPPEPSAAAGNEGEPGEKSKDHSGGERGKDDGPATEGDIDESASV</sequence>
<dbReference type="EMBL" id="CAUYUJ010014416">
    <property type="protein sequence ID" value="CAK0840969.1"/>
    <property type="molecule type" value="Genomic_DNA"/>
</dbReference>
<dbReference type="PANTHER" id="PTHR11319:SF35">
    <property type="entry name" value="OUTER MEMBRANE PROTEIN PMPC-RELATED"/>
    <property type="match status" value="1"/>
</dbReference>
<evidence type="ECO:0000313" key="4">
    <source>
        <dbReference type="EMBL" id="CAK0840969.1"/>
    </source>
</evidence>
<feature type="domain" description="Tyrosine-protein kinase ephrin type A/B receptor-like" evidence="3">
    <location>
        <begin position="452"/>
        <end position="488"/>
    </location>
</feature>
<evidence type="ECO:0000256" key="2">
    <source>
        <dbReference type="SAM" id="Phobius"/>
    </source>
</evidence>
<name>A0ABN9T7A4_9DINO</name>
<feature type="compositionally biased region" description="Basic and acidic residues" evidence="1">
    <location>
        <begin position="1355"/>
        <end position="1372"/>
    </location>
</feature>
<proteinExistence type="predicted"/>
<feature type="region of interest" description="Disordered" evidence="1">
    <location>
        <begin position="1331"/>
        <end position="1385"/>
    </location>
</feature>